<evidence type="ECO:0000313" key="2">
    <source>
        <dbReference type="Proteomes" id="UP000029644"/>
    </source>
</evidence>
<reference evidence="1 2" key="1">
    <citation type="journal article" date="2014" name="Genome Announc.">
        <title>Draft Genome Sequences of Marine Flavobacterium Algibacter lectus Strains SS8 and NR4.</title>
        <authorList>
            <person name="Takatani N."/>
            <person name="Nakanishi M."/>
            <person name="Meirelles P."/>
            <person name="Mino S."/>
            <person name="Suda W."/>
            <person name="Oshima K."/>
            <person name="Hattori M."/>
            <person name="Ohkuma M."/>
            <person name="Hosokawa M."/>
            <person name="Miyashita K."/>
            <person name="Thompson F.L."/>
            <person name="Niwa A."/>
            <person name="Sawabe T."/>
            <person name="Sawabe T."/>
        </authorList>
    </citation>
    <scope>NUCLEOTIDE SEQUENCE [LARGE SCALE GENOMIC DNA]</scope>
    <source>
        <strain evidence="1 2">JCM 19300</strain>
    </source>
</reference>
<gene>
    <name evidence="1" type="ORF">JCM19300_3478</name>
</gene>
<evidence type="ECO:0000313" key="1">
    <source>
        <dbReference type="EMBL" id="GAL62910.1"/>
    </source>
</evidence>
<organism evidence="1 2">
    <name type="scientific">Algibacter lectus</name>
    <dbReference type="NCBI Taxonomy" id="221126"/>
    <lineage>
        <taxon>Bacteria</taxon>
        <taxon>Pseudomonadati</taxon>
        <taxon>Bacteroidota</taxon>
        <taxon>Flavobacteriia</taxon>
        <taxon>Flavobacteriales</taxon>
        <taxon>Flavobacteriaceae</taxon>
        <taxon>Algibacter</taxon>
    </lineage>
</organism>
<accession>A0A090VDN7</accession>
<dbReference type="EMBL" id="BBNQ01000008">
    <property type="protein sequence ID" value="GAL62910.1"/>
    <property type="molecule type" value="Genomic_DNA"/>
</dbReference>
<name>A0A090VDN7_9FLAO</name>
<sequence length="42" mass="5171">MLYNLAGIRNKTLHLMTFKTSKKITYFYNELNKQYIAFYIIY</sequence>
<comment type="caution">
    <text evidence="1">The sequence shown here is derived from an EMBL/GenBank/DDBJ whole genome shotgun (WGS) entry which is preliminary data.</text>
</comment>
<protein>
    <submittedName>
        <fullName evidence="1">Uncharacterized protein</fullName>
    </submittedName>
</protein>
<proteinExistence type="predicted"/>
<dbReference type="AlphaFoldDB" id="A0A090VDN7"/>
<dbReference type="Proteomes" id="UP000029644">
    <property type="component" value="Unassembled WGS sequence"/>
</dbReference>